<dbReference type="PANTHER" id="PTHR10285">
    <property type="entry name" value="URIDINE KINASE"/>
    <property type="match status" value="1"/>
</dbReference>
<reference evidence="2" key="1">
    <citation type="submission" date="2015-07" db="EMBL/GenBank/DDBJ databases">
        <title>Transcriptome Assembly of Anthurium amnicola.</title>
        <authorList>
            <person name="Suzuki J."/>
        </authorList>
    </citation>
    <scope>NUCLEOTIDE SEQUENCE</scope>
</reference>
<organism evidence="2">
    <name type="scientific">Anthurium amnicola</name>
    <dbReference type="NCBI Taxonomy" id="1678845"/>
    <lineage>
        <taxon>Eukaryota</taxon>
        <taxon>Viridiplantae</taxon>
        <taxon>Streptophyta</taxon>
        <taxon>Embryophyta</taxon>
        <taxon>Tracheophyta</taxon>
        <taxon>Spermatophyta</taxon>
        <taxon>Magnoliopsida</taxon>
        <taxon>Liliopsida</taxon>
        <taxon>Araceae</taxon>
        <taxon>Pothoideae</taxon>
        <taxon>Potheae</taxon>
        <taxon>Anthurium</taxon>
    </lineage>
</organism>
<dbReference type="InterPro" id="IPR023577">
    <property type="entry name" value="CYTH_domain"/>
</dbReference>
<sequence length="408" mass="46784">MAEDGSMVDSPRRRPGLLRDQVQLVKRKDCDRYEIFPIQEPLSFEKGFFIVIRACQLLAQKNDGIICLGVAGPSGAGKTVFTEKVLNFMPSIAVISMDNYNDASRIIDGNFDDPRLTDYDTLMENIYGLKEGKPVQVPIYDYKTSSRIGYRTIEVPSSRIVIIEGIYALSEKLRPLLDLRVSVTGGVHFDLVKRVLRDIQRAGQEPEEIIHQISETVYPMYKAFIEPDLQTAHIKIINKFNPFTGFQNPMYILKSSRILTEDQIRSVISMEHTESTEETYDIYLLPPGEDPETCQSYLRMRNRDGKYNLMFEEWVTDSPFIISPRITFEVSVRLLGGLMALGYTIAAILKRSSHVFTDDKVVVKIDWLEQLNRHYVQVCYPHFHGCLVCHRSILFSMFQHVSESALDM</sequence>
<dbReference type="GO" id="GO:0016462">
    <property type="term" value="F:pyrophosphatase activity"/>
    <property type="evidence" value="ECO:0007669"/>
    <property type="project" value="UniProtKB-ARBA"/>
</dbReference>
<dbReference type="InterPro" id="IPR006083">
    <property type="entry name" value="PRK/URK"/>
</dbReference>
<dbReference type="InterPro" id="IPR027417">
    <property type="entry name" value="P-loop_NTPase"/>
</dbReference>
<dbReference type="PRINTS" id="PR00988">
    <property type="entry name" value="URIDINKINASE"/>
</dbReference>
<evidence type="ECO:0000313" key="2">
    <source>
        <dbReference type="EMBL" id="JAT47658.1"/>
    </source>
</evidence>
<dbReference type="SUPFAM" id="SSF55154">
    <property type="entry name" value="CYTH-like phosphatases"/>
    <property type="match status" value="1"/>
</dbReference>
<dbReference type="SUPFAM" id="SSF52540">
    <property type="entry name" value="P-loop containing nucleoside triphosphate hydrolases"/>
    <property type="match status" value="1"/>
</dbReference>
<evidence type="ECO:0000259" key="1">
    <source>
        <dbReference type="PROSITE" id="PS51707"/>
    </source>
</evidence>
<accession>A0A1D1XZ34</accession>
<dbReference type="GO" id="GO:0016301">
    <property type="term" value="F:kinase activity"/>
    <property type="evidence" value="ECO:0007669"/>
    <property type="project" value="UniProtKB-KW"/>
</dbReference>
<dbReference type="Gene3D" id="3.40.50.300">
    <property type="entry name" value="P-loop containing nucleotide triphosphate hydrolases"/>
    <property type="match status" value="1"/>
</dbReference>
<dbReference type="Pfam" id="PF01928">
    <property type="entry name" value="CYTH"/>
    <property type="match status" value="1"/>
</dbReference>
<dbReference type="CDD" id="cd02028">
    <property type="entry name" value="UMPK_like"/>
    <property type="match status" value="1"/>
</dbReference>
<dbReference type="GO" id="GO:0005524">
    <property type="term" value="F:ATP binding"/>
    <property type="evidence" value="ECO:0007669"/>
    <property type="project" value="InterPro"/>
</dbReference>
<gene>
    <name evidence="2" type="primary">udkC_7</name>
    <name evidence="2" type="ORF">g.50138</name>
</gene>
<dbReference type="Gene3D" id="2.40.320.10">
    <property type="entry name" value="Hypothetical Protein Pfu-838710-001"/>
    <property type="match status" value="1"/>
</dbReference>
<name>A0A1D1XZ34_9ARAE</name>
<protein>
    <submittedName>
        <fullName evidence="2">Uridine-cytidine kinase C</fullName>
    </submittedName>
</protein>
<dbReference type="Pfam" id="PF00485">
    <property type="entry name" value="PRK"/>
    <property type="match status" value="1"/>
</dbReference>
<dbReference type="AlphaFoldDB" id="A0A1D1XZ34"/>
<keyword evidence="2" id="KW-0808">Transferase</keyword>
<dbReference type="EMBL" id="GDJX01020278">
    <property type="protein sequence ID" value="JAT47658.1"/>
    <property type="molecule type" value="Transcribed_RNA"/>
</dbReference>
<dbReference type="PROSITE" id="PS51707">
    <property type="entry name" value="CYTH"/>
    <property type="match status" value="1"/>
</dbReference>
<dbReference type="InterPro" id="IPR033469">
    <property type="entry name" value="CYTH-like_dom_sf"/>
</dbReference>
<proteinExistence type="predicted"/>
<keyword evidence="2" id="KW-0418">Kinase</keyword>
<feature type="domain" description="CYTH" evidence="1">
    <location>
        <begin position="248"/>
        <end position="408"/>
    </location>
</feature>